<comment type="caution">
    <text evidence="3">The sequence shown here is derived from an EMBL/GenBank/DDBJ whole genome shotgun (WGS) entry which is preliminary data.</text>
</comment>
<reference evidence="3 4" key="1">
    <citation type="submission" date="2015-04" db="EMBL/GenBank/DDBJ databases">
        <title>The draft genome sequence of Roseovarius sp.R12b.</title>
        <authorList>
            <person name="Li G."/>
            <person name="Lai Q."/>
            <person name="Shao Z."/>
            <person name="Yan P."/>
        </authorList>
    </citation>
    <scope>NUCLEOTIDE SEQUENCE [LARGE SCALE GENOMIC DNA]</scope>
    <source>
        <strain evidence="3 4">R12B</strain>
    </source>
</reference>
<dbReference type="RefSeq" id="WP_057795223.1">
    <property type="nucleotide sequence ID" value="NZ_LAXJ01000019.1"/>
</dbReference>
<gene>
    <name evidence="3" type="ORF">XM53_16280</name>
</gene>
<sequence>MTLHRLTIAARRFARDTTGAVAIEFMLIAPILFALILGIITLGFYMGVSHSVHQLAAGAARASVAGLDEIERRDIATTYLSQGATRYPLLKAEALSTSLDYTGTAMGSITVNVTYAAEGTLLDVANGFLGLGIDTIEGRAYVAY</sequence>
<evidence type="ECO:0000313" key="4">
    <source>
        <dbReference type="Proteomes" id="UP000051295"/>
    </source>
</evidence>
<organism evidence="3 4">
    <name type="scientific">Roseovarius atlanticus</name>
    <dbReference type="NCBI Taxonomy" id="1641875"/>
    <lineage>
        <taxon>Bacteria</taxon>
        <taxon>Pseudomonadati</taxon>
        <taxon>Pseudomonadota</taxon>
        <taxon>Alphaproteobacteria</taxon>
        <taxon>Rhodobacterales</taxon>
        <taxon>Roseobacteraceae</taxon>
        <taxon>Roseovarius</taxon>
    </lineage>
</organism>
<name>A0A0T5NRR5_9RHOB</name>
<protein>
    <recommendedName>
        <fullName evidence="2">TadE-like domain-containing protein</fullName>
    </recommendedName>
</protein>
<feature type="domain" description="TadE-like" evidence="2">
    <location>
        <begin position="19"/>
        <end position="61"/>
    </location>
</feature>
<feature type="transmembrane region" description="Helical" evidence="1">
    <location>
        <begin position="21"/>
        <end position="46"/>
    </location>
</feature>
<dbReference type="InterPro" id="IPR012495">
    <property type="entry name" value="TadE-like_dom"/>
</dbReference>
<evidence type="ECO:0000259" key="2">
    <source>
        <dbReference type="Pfam" id="PF07811"/>
    </source>
</evidence>
<dbReference type="Proteomes" id="UP000051295">
    <property type="component" value="Unassembled WGS sequence"/>
</dbReference>
<evidence type="ECO:0000256" key="1">
    <source>
        <dbReference type="SAM" id="Phobius"/>
    </source>
</evidence>
<proteinExistence type="predicted"/>
<keyword evidence="1" id="KW-1133">Transmembrane helix</keyword>
<dbReference type="PATRIC" id="fig|1641875.4.peg.1073"/>
<dbReference type="EMBL" id="LAXJ01000019">
    <property type="protein sequence ID" value="KRS11500.1"/>
    <property type="molecule type" value="Genomic_DNA"/>
</dbReference>
<keyword evidence="1" id="KW-0472">Membrane</keyword>
<evidence type="ECO:0000313" key="3">
    <source>
        <dbReference type="EMBL" id="KRS11500.1"/>
    </source>
</evidence>
<dbReference type="AlphaFoldDB" id="A0A0T5NRR5"/>
<accession>A0A0T5NRR5</accession>
<dbReference type="Pfam" id="PF07811">
    <property type="entry name" value="TadE"/>
    <property type="match status" value="1"/>
</dbReference>
<dbReference type="STRING" id="1641875.XM53_16280"/>
<dbReference type="OrthoDB" id="7356451at2"/>
<keyword evidence="1" id="KW-0812">Transmembrane</keyword>
<keyword evidence="4" id="KW-1185">Reference proteome</keyword>